<evidence type="ECO:0000256" key="1">
    <source>
        <dbReference type="SAM" id="Coils"/>
    </source>
</evidence>
<dbReference type="SUPFAM" id="SSF68906">
    <property type="entry name" value="SAP domain"/>
    <property type="match status" value="1"/>
</dbReference>
<dbReference type="Pfam" id="PF02037">
    <property type="entry name" value="SAP"/>
    <property type="match status" value="1"/>
</dbReference>
<dbReference type="Proteomes" id="UP000273326">
    <property type="component" value="Chromosome"/>
</dbReference>
<name>A0A3S9H8P5_9LACT</name>
<dbReference type="InterPro" id="IPR036361">
    <property type="entry name" value="SAP_dom_sf"/>
</dbReference>
<feature type="domain" description="SAP" evidence="2">
    <location>
        <begin position="137"/>
        <end position="171"/>
    </location>
</feature>
<protein>
    <recommendedName>
        <fullName evidence="2">SAP domain-containing protein</fullName>
    </recommendedName>
</protein>
<dbReference type="InterPro" id="IPR003034">
    <property type="entry name" value="SAP_dom"/>
</dbReference>
<dbReference type="AlphaFoldDB" id="A0A3S9H8P5"/>
<evidence type="ECO:0000259" key="2">
    <source>
        <dbReference type="PROSITE" id="PS50800"/>
    </source>
</evidence>
<keyword evidence="4" id="KW-1185">Reference proteome</keyword>
<dbReference type="EMBL" id="CP034465">
    <property type="protein sequence ID" value="AZP03729.1"/>
    <property type="molecule type" value="Genomic_DNA"/>
</dbReference>
<dbReference type="OrthoDB" id="2873014at2"/>
<sequence>MKSEGEEFMGLFNFFKGSGKGKSLSPDQAWNKPVAKEDKKFYQPDSYYTRASYEGTMMGKRVVTYPERKKTAISSDRGLYPSEILLLEYCNKGIYPNPENGYPGFWWFEYGIRNVGVMLKTLEDRGFIILGSHEDSVNSLKVNEIKELLKSKGLNTTGKKLELVERIIGNITPNDVQIYGLQAKYRLTNLGQQEIRDNAYVAYMHNHKKKTIENNSFGPNFNVWGINNKLGSGDKSNWKNIVDRLEKEMDDESRNRNIEFMKNLEKSDPEMHKILDGQDKQLEAIKVARENYEQDNNLERYIIFWEEIWNNGGLKFEGSKWHFELPDLYIKSKDYDSALRLLKRIKNTKPNYSEKSDKYSDRIKKLIEKEINKKNM</sequence>
<reference evidence="4" key="1">
    <citation type="submission" date="2018-12" db="EMBL/GenBank/DDBJ databases">
        <title>Complete genome sequencing of Jeotgalibaca sp. H21T32.</title>
        <authorList>
            <person name="Bae J.-W."/>
            <person name="Lee S.-Y."/>
        </authorList>
    </citation>
    <scope>NUCLEOTIDE SEQUENCE [LARGE SCALE GENOMIC DNA]</scope>
    <source>
        <strain evidence="4">H21T32</strain>
    </source>
</reference>
<dbReference type="Gene3D" id="1.10.720.30">
    <property type="entry name" value="SAP domain"/>
    <property type="match status" value="1"/>
</dbReference>
<proteinExistence type="predicted"/>
<dbReference type="PROSITE" id="PS50800">
    <property type="entry name" value="SAP"/>
    <property type="match status" value="1"/>
</dbReference>
<keyword evidence="1" id="KW-0175">Coiled coil</keyword>
<gene>
    <name evidence="3" type="ORF">EJN90_03060</name>
</gene>
<dbReference type="KEGG" id="jeh:EJN90_03060"/>
<evidence type="ECO:0000313" key="4">
    <source>
        <dbReference type="Proteomes" id="UP000273326"/>
    </source>
</evidence>
<organism evidence="3 4">
    <name type="scientific">Jeotgalibaca ciconiae</name>
    <dbReference type="NCBI Taxonomy" id="2496265"/>
    <lineage>
        <taxon>Bacteria</taxon>
        <taxon>Bacillati</taxon>
        <taxon>Bacillota</taxon>
        <taxon>Bacilli</taxon>
        <taxon>Lactobacillales</taxon>
        <taxon>Carnobacteriaceae</taxon>
        <taxon>Jeotgalibaca</taxon>
    </lineage>
</organism>
<dbReference type="RefSeq" id="WP_126108819.1">
    <property type="nucleotide sequence ID" value="NZ_CP034465.1"/>
</dbReference>
<evidence type="ECO:0000313" key="3">
    <source>
        <dbReference type="EMBL" id="AZP03729.1"/>
    </source>
</evidence>
<feature type="coiled-coil region" evidence="1">
    <location>
        <begin position="235"/>
        <end position="295"/>
    </location>
</feature>
<dbReference type="SMART" id="SM00513">
    <property type="entry name" value="SAP"/>
    <property type="match status" value="1"/>
</dbReference>
<accession>A0A3S9H8P5</accession>